<dbReference type="EMBL" id="MHUV01000005">
    <property type="protein sequence ID" value="OHA82585.1"/>
    <property type="molecule type" value="Genomic_DNA"/>
</dbReference>
<evidence type="ECO:0000313" key="2">
    <source>
        <dbReference type="EMBL" id="OHA82585.1"/>
    </source>
</evidence>
<comment type="caution">
    <text evidence="2">The sequence shown here is derived from an EMBL/GenBank/DDBJ whole genome shotgun (WGS) entry which is preliminary data.</text>
</comment>
<dbReference type="InterPro" id="IPR054787">
    <property type="entry name" value="TrlF_ATPase"/>
</dbReference>
<organism evidence="2 3">
    <name type="scientific">Candidatus Yonathbacteria bacterium RIFCSPLOWO2_01_FULL_43_27</name>
    <dbReference type="NCBI Taxonomy" id="1802726"/>
    <lineage>
        <taxon>Bacteria</taxon>
        <taxon>Candidatus Yonathiibacteriota</taxon>
    </lineage>
</organism>
<dbReference type="SUPFAM" id="SSF52540">
    <property type="entry name" value="P-loop containing nucleoside triphosphate hydrolases"/>
    <property type="match status" value="2"/>
</dbReference>
<dbReference type="Proteomes" id="UP000178817">
    <property type="component" value="Unassembled WGS sequence"/>
</dbReference>
<accession>A0A1G2SC28</accession>
<evidence type="ECO:0008006" key="4">
    <source>
        <dbReference type="Google" id="ProtNLM"/>
    </source>
</evidence>
<dbReference type="Gene3D" id="3.40.50.300">
    <property type="entry name" value="P-loop containing nucleotide triphosphate hydrolases"/>
    <property type="match status" value="1"/>
</dbReference>
<gene>
    <name evidence="2" type="ORF">A3B07_01470</name>
</gene>
<dbReference type="STRING" id="1802726.A3B07_01470"/>
<proteinExistence type="predicted"/>
<feature type="coiled-coil region" evidence="1">
    <location>
        <begin position="628"/>
        <end position="655"/>
    </location>
</feature>
<evidence type="ECO:0000256" key="1">
    <source>
        <dbReference type="SAM" id="Coils"/>
    </source>
</evidence>
<dbReference type="AlphaFoldDB" id="A0A1G2SC28"/>
<sequence>MEEDQKYNKGSEWRKWDLHVHTPFSHTSEYPGATEEKKWENFINGLESLPKDIKVIGINDYLFLDGYKKVIEYKNVNRLKNIDLILPVVEFRLKEFVGNEQLKKINYHVIFAEQSILDIETIEAQFLNCFRSSCNLDVNNVGSTTWGGVVTRESLIDLGKHVYDTTPEDKRESDNHFEIGFNNLSYSLDKLKECLGEIKEPNTYLRGKYIKAIGKSEWEDFRWTGSPVDKKDIINNAHIVFSASPSAKQTNKNIDSLNTQSANSRLLHCSDAHTIKQTGDEGVVKFDFFNTNPKDLGHCFTWIKGDTTFETLRQVVVDYANRVLIQERNPSENKNSSPELFIDRVEYKQNSKIHTIYFNKDINSVIGKRGAGKSVLLKHIAFNVLGEQEQPDVKKIFKLQDFKIHWYDDTSENKFVEFIPQNYLSTITYEDGRDYDKRDEMLKARLFNNDLFKNADTSKTDAVDSIELKINAKVKEALSTHRQIVDTTSQLKPLGKSEDKDSAIKIKQEEINKIGKIDITDADIENQTKYFSEIESLIKEIKLLEQDFQIIKNINSGSDVNFITVDSEVFFGLSQITLELIEKHIEKLSGQEIKEYLSELLNDLASKTKNKKDRKITVEKELVPITEKLQQNKTIEKILKEINKLSAEKKEIEKLDKFVKEFGQKEEVVIDEVADLYLSFKSKIEGIVQTLKDAFDNFTFITFHFTVSYSVDEYKSRFFDVYIDGRSGDRFKKFFDEKRDFDKSEIVQIIKDIVIDASTAKLKVTGGDKESALLTLLSCRYDIDFTKSVKYKNGEELIDFENMTGGQKAMALLDLIFNLSKSVYPIIIDQPENDIDVSGISNDLRKLVLDQKERRQVIVATHSPNLLLLTDSENVIVAENENNNLKYHNGGIEYKQIRDDIVSILEGGGDALKKRMQKLNID</sequence>
<protein>
    <recommendedName>
        <fullName evidence="4">ATPase AAA-type core domain-containing protein</fullName>
    </recommendedName>
</protein>
<name>A0A1G2SC28_9BACT</name>
<reference evidence="2 3" key="1">
    <citation type="journal article" date="2016" name="Nat. Commun.">
        <title>Thousands of microbial genomes shed light on interconnected biogeochemical processes in an aquifer system.</title>
        <authorList>
            <person name="Anantharaman K."/>
            <person name="Brown C.T."/>
            <person name="Hug L.A."/>
            <person name="Sharon I."/>
            <person name="Castelle C.J."/>
            <person name="Probst A.J."/>
            <person name="Thomas B.C."/>
            <person name="Singh A."/>
            <person name="Wilkins M.J."/>
            <person name="Karaoz U."/>
            <person name="Brodie E.L."/>
            <person name="Williams K.H."/>
            <person name="Hubbard S.S."/>
            <person name="Banfield J.F."/>
        </authorList>
    </citation>
    <scope>NUCLEOTIDE SEQUENCE [LARGE SCALE GENOMIC DNA]</scope>
</reference>
<dbReference type="InterPro" id="IPR027417">
    <property type="entry name" value="P-loop_NTPase"/>
</dbReference>
<evidence type="ECO:0000313" key="3">
    <source>
        <dbReference type="Proteomes" id="UP000178817"/>
    </source>
</evidence>
<keyword evidence="1" id="KW-0175">Coiled coil</keyword>
<dbReference type="NCBIfam" id="NF045780">
    <property type="entry name" value="TrlF_fam_ATP"/>
    <property type="match status" value="1"/>
</dbReference>